<accession>A0A0S4J629</accession>
<sequence length="51" mass="5602">MLNNPLNPTIKRINASEHAEPKQEELDVPSTLLGQITDQALNSTVESPDTM</sequence>
<evidence type="ECO:0000313" key="2">
    <source>
        <dbReference type="EMBL" id="CUG83764.1"/>
    </source>
</evidence>
<dbReference type="EMBL" id="CYKH01001105">
    <property type="protein sequence ID" value="CUG83764.1"/>
    <property type="molecule type" value="Genomic_DNA"/>
</dbReference>
<feature type="region of interest" description="Disordered" evidence="1">
    <location>
        <begin position="1"/>
        <end position="28"/>
    </location>
</feature>
<name>A0A0S4J629_BODSA</name>
<evidence type="ECO:0000256" key="1">
    <source>
        <dbReference type="SAM" id="MobiDB-lite"/>
    </source>
</evidence>
<dbReference type="VEuPathDB" id="TriTrypDB:BSAL_87780"/>
<keyword evidence="3" id="KW-1185">Reference proteome</keyword>
<organism evidence="2 3">
    <name type="scientific">Bodo saltans</name>
    <name type="common">Flagellated protozoan</name>
    <dbReference type="NCBI Taxonomy" id="75058"/>
    <lineage>
        <taxon>Eukaryota</taxon>
        <taxon>Discoba</taxon>
        <taxon>Euglenozoa</taxon>
        <taxon>Kinetoplastea</taxon>
        <taxon>Metakinetoplastina</taxon>
        <taxon>Eubodonida</taxon>
        <taxon>Bodonidae</taxon>
        <taxon>Bodo</taxon>
    </lineage>
</organism>
<reference evidence="3" key="1">
    <citation type="submission" date="2015-09" db="EMBL/GenBank/DDBJ databases">
        <authorList>
            <consortium name="Pathogen Informatics"/>
        </authorList>
    </citation>
    <scope>NUCLEOTIDE SEQUENCE [LARGE SCALE GENOMIC DNA]</scope>
    <source>
        <strain evidence="3">Lake Konstanz</strain>
    </source>
</reference>
<evidence type="ECO:0000313" key="3">
    <source>
        <dbReference type="Proteomes" id="UP000051952"/>
    </source>
</evidence>
<protein>
    <submittedName>
        <fullName evidence="2">Uncharacterized protein</fullName>
    </submittedName>
</protein>
<dbReference type="Proteomes" id="UP000051952">
    <property type="component" value="Unassembled WGS sequence"/>
</dbReference>
<proteinExistence type="predicted"/>
<gene>
    <name evidence="2" type="ORF">BSAL_87780</name>
</gene>
<dbReference type="AlphaFoldDB" id="A0A0S4J629"/>
<feature type="compositionally biased region" description="Basic and acidic residues" evidence="1">
    <location>
        <begin position="14"/>
        <end position="25"/>
    </location>
</feature>